<comment type="similarity">
    <text evidence="2 7">Belongs to the peptidase M14 family.</text>
</comment>
<keyword evidence="11" id="KW-1185">Reference proteome</keyword>
<dbReference type="InterPro" id="IPR050753">
    <property type="entry name" value="Peptidase_M14_domain"/>
</dbReference>
<dbReference type="InterPro" id="IPR057247">
    <property type="entry name" value="CARBOXYPEPT_ZN_2"/>
</dbReference>
<comment type="cofactor">
    <cofactor evidence="1">
        <name>Zn(2+)</name>
        <dbReference type="ChEBI" id="CHEBI:29105"/>
    </cofactor>
</comment>
<evidence type="ECO:0000256" key="6">
    <source>
        <dbReference type="ARBA" id="ARBA00023180"/>
    </source>
</evidence>
<accession>A0AA88KKH7</accession>
<proteinExistence type="inferred from homology"/>
<evidence type="ECO:0000256" key="5">
    <source>
        <dbReference type="ARBA" id="ARBA00022833"/>
    </source>
</evidence>
<evidence type="ECO:0000256" key="2">
    <source>
        <dbReference type="ARBA" id="ARBA00005988"/>
    </source>
</evidence>
<dbReference type="Gene3D" id="3.40.630.10">
    <property type="entry name" value="Zn peptidases"/>
    <property type="match status" value="1"/>
</dbReference>
<protein>
    <recommendedName>
        <fullName evidence="9">Peptidase M14 domain-containing protein</fullName>
    </recommendedName>
</protein>
<comment type="caution">
    <text evidence="10">The sequence shown here is derived from an EMBL/GenBank/DDBJ whole genome shotgun (WGS) entry which is preliminary data.</text>
</comment>
<dbReference type="InterPro" id="IPR057246">
    <property type="entry name" value="CARBOXYPEPT_ZN_1"/>
</dbReference>
<dbReference type="GO" id="GO:0005615">
    <property type="term" value="C:extracellular space"/>
    <property type="evidence" value="ECO:0007669"/>
    <property type="project" value="TreeGrafter"/>
</dbReference>
<dbReference type="GO" id="GO:0004181">
    <property type="term" value="F:metallocarboxypeptidase activity"/>
    <property type="evidence" value="ECO:0007669"/>
    <property type="project" value="InterPro"/>
</dbReference>
<dbReference type="InterPro" id="IPR008969">
    <property type="entry name" value="CarboxyPept-like_regulatory"/>
</dbReference>
<name>A0AA88KKH7_NAELO</name>
<evidence type="ECO:0000313" key="10">
    <source>
        <dbReference type="EMBL" id="KAG2377819.1"/>
    </source>
</evidence>
<dbReference type="Gene3D" id="2.60.40.1120">
    <property type="entry name" value="Carboxypeptidase-like, regulatory domain"/>
    <property type="match status" value="1"/>
</dbReference>
<dbReference type="PROSITE" id="PS00132">
    <property type="entry name" value="CARBOXYPEPT_ZN_1"/>
    <property type="match status" value="1"/>
</dbReference>
<dbReference type="GO" id="GO:0016485">
    <property type="term" value="P:protein processing"/>
    <property type="evidence" value="ECO:0007669"/>
    <property type="project" value="TreeGrafter"/>
</dbReference>
<dbReference type="Proteomes" id="UP000816034">
    <property type="component" value="Unassembled WGS sequence"/>
</dbReference>
<keyword evidence="6" id="KW-0325">Glycoprotein</keyword>
<dbReference type="PANTHER" id="PTHR11532:SF57">
    <property type="entry name" value="CARBOXYPEPTIDASE D, B"/>
    <property type="match status" value="1"/>
</dbReference>
<gene>
    <name evidence="10" type="ORF">C9374_008904</name>
</gene>
<keyword evidence="8" id="KW-0472">Membrane</keyword>
<feature type="active site" description="Proton donor/acceptor" evidence="7">
    <location>
        <position position="415"/>
    </location>
</feature>
<keyword evidence="5" id="KW-0862">Zinc</keyword>
<evidence type="ECO:0000256" key="7">
    <source>
        <dbReference type="PROSITE-ProRule" id="PRU01379"/>
    </source>
</evidence>
<keyword evidence="8" id="KW-1133">Transmembrane helix</keyword>
<dbReference type="GeneID" id="68101358"/>
<evidence type="ECO:0000313" key="11">
    <source>
        <dbReference type="Proteomes" id="UP000816034"/>
    </source>
</evidence>
<dbReference type="EMBL" id="PYSW02000036">
    <property type="protein sequence ID" value="KAG2377819.1"/>
    <property type="molecule type" value="Genomic_DNA"/>
</dbReference>
<dbReference type="CDD" id="cd11308">
    <property type="entry name" value="Peptidase_M14NE-CP-C_like"/>
    <property type="match status" value="1"/>
</dbReference>
<keyword evidence="4" id="KW-0378">Hydrolase</keyword>
<sequence length="588" mass="66094">MRISSNPTQPHFETSDLPVMIQGLDLTALKSVLYDHSSMTYPVSIKPLNAQYSEFRIEELESPLDTSPKNEKIRSQMGEFEPTFIVYLHNEKQVDLLVKKIETIHLVRNIESTSVSSNKDNQKLQVTTTAAKQIYLKRLYREQPTVLLKRSSNSLLTYHSYDSLTAKLTDLHQRYANMTSLFSIGKSVAQRELWVLKLFSNTTIGAPDQSSKLGYQKPKFKYVANMHGDETVGRELVLYLAEFLLSKYQQGDSRIRKLLDFMDIYLMPSMNPDGFEMDDRYNANGVDLNRDFPDQYVASSFSKTYQPETKAVMDWLAKDKFVLSVNFHGGAVVASYPFDSVSPTVSNAEYAYYSASPDDTFFRMVAKAYADANPDMKNSREFTGGITNGAYWYVLFGGMQDYNYWSNNCFEITVELSDLKHPPESQLDGFWNANKESLIVYMEQMKYMVMGVVTDSKGNPVPNATVKVIGNSKTITTNSAGVFFRLLTPGNYTLMVSQNGASVNKSIEVPTNVEFGNPPTAYFSIPSSASNSSPSNPFASIVTKASSFHQPRVTSFVASLFMTSLSNIWLIIMLSVISAIYVSGNMMS</sequence>
<dbReference type="SUPFAM" id="SSF49464">
    <property type="entry name" value="Carboxypeptidase regulatory domain-like"/>
    <property type="match status" value="1"/>
</dbReference>
<dbReference type="SUPFAM" id="SSF53187">
    <property type="entry name" value="Zn-dependent exopeptidases"/>
    <property type="match status" value="1"/>
</dbReference>
<evidence type="ECO:0000256" key="8">
    <source>
        <dbReference type="SAM" id="Phobius"/>
    </source>
</evidence>
<dbReference type="InterPro" id="IPR000834">
    <property type="entry name" value="Peptidase_M14"/>
</dbReference>
<evidence type="ECO:0000259" key="9">
    <source>
        <dbReference type="PROSITE" id="PS52035"/>
    </source>
</evidence>
<organism evidence="10 11">
    <name type="scientific">Naegleria lovaniensis</name>
    <name type="common">Amoeba</name>
    <dbReference type="NCBI Taxonomy" id="51637"/>
    <lineage>
        <taxon>Eukaryota</taxon>
        <taxon>Discoba</taxon>
        <taxon>Heterolobosea</taxon>
        <taxon>Tetramitia</taxon>
        <taxon>Eutetramitia</taxon>
        <taxon>Vahlkampfiidae</taxon>
        <taxon>Naegleria</taxon>
    </lineage>
</organism>
<evidence type="ECO:0000256" key="3">
    <source>
        <dbReference type="ARBA" id="ARBA00022723"/>
    </source>
</evidence>
<reference evidence="10 11" key="1">
    <citation type="journal article" date="2018" name="BMC Genomics">
        <title>The genome of Naegleria lovaniensis, the basis for a comparative approach to unravel pathogenicity factors of the human pathogenic amoeba N. fowleri.</title>
        <authorList>
            <person name="Liechti N."/>
            <person name="Schurch N."/>
            <person name="Bruggmann R."/>
            <person name="Wittwer M."/>
        </authorList>
    </citation>
    <scope>NUCLEOTIDE SEQUENCE [LARGE SCALE GENOMIC DNA]</scope>
    <source>
        <strain evidence="10 11">ATCC 30569</strain>
    </source>
</reference>
<dbReference type="PROSITE" id="PS52035">
    <property type="entry name" value="PEPTIDASE_M14"/>
    <property type="match status" value="1"/>
</dbReference>
<dbReference type="Pfam" id="PF13620">
    <property type="entry name" value="CarboxypepD_reg"/>
    <property type="match status" value="1"/>
</dbReference>
<dbReference type="PROSITE" id="PS00133">
    <property type="entry name" value="CARBOXYPEPT_ZN_2"/>
    <property type="match status" value="1"/>
</dbReference>
<feature type="transmembrane region" description="Helical" evidence="8">
    <location>
        <begin position="556"/>
        <end position="582"/>
    </location>
</feature>
<keyword evidence="8" id="KW-0812">Transmembrane</keyword>
<evidence type="ECO:0000256" key="4">
    <source>
        <dbReference type="ARBA" id="ARBA00022801"/>
    </source>
</evidence>
<keyword evidence="3" id="KW-0479">Metal-binding</keyword>
<dbReference type="AlphaFoldDB" id="A0AA88KKH7"/>
<feature type="domain" description="Peptidase M14" evidence="9">
    <location>
        <begin position="157"/>
        <end position="445"/>
    </location>
</feature>
<dbReference type="GO" id="GO:0006518">
    <property type="term" value="P:peptide metabolic process"/>
    <property type="evidence" value="ECO:0007669"/>
    <property type="project" value="TreeGrafter"/>
</dbReference>
<dbReference type="Pfam" id="PF00246">
    <property type="entry name" value="Peptidase_M14"/>
    <property type="match status" value="1"/>
</dbReference>
<dbReference type="SMART" id="SM00631">
    <property type="entry name" value="Zn_pept"/>
    <property type="match status" value="1"/>
</dbReference>
<dbReference type="PRINTS" id="PR00765">
    <property type="entry name" value="CRBOXYPTASEA"/>
</dbReference>
<dbReference type="PANTHER" id="PTHR11532">
    <property type="entry name" value="PROTEASE M14 CARBOXYPEPTIDASE"/>
    <property type="match status" value="1"/>
</dbReference>
<evidence type="ECO:0000256" key="1">
    <source>
        <dbReference type="ARBA" id="ARBA00001947"/>
    </source>
</evidence>
<dbReference type="GO" id="GO:0008270">
    <property type="term" value="F:zinc ion binding"/>
    <property type="evidence" value="ECO:0007669"/>
    <property type="project" value="InterPro"/>
</dbReference>
<dbReference type="RefSeq" id="XP_044545081.1">
    <property type="nucleotide sequence ID" value="XM_044699032.1"/>
</dbReference>